<reference evidence="1 2" key="1">
    <citation type="journal article" date="2015" name="Nature">
        <title>rRNA introns, odd ribosomes, and small enigmatic genomes across a large radiation of phyla.</title>
        <authorList>
            <person name="Brown C.T."/>
            <person name="Hug L.A."/>
            <person name="Thomas B.C."/>
            <person name="Sharon I."/>
            <person name="Castelle C.J."/>
            <person name="Singh A."/>
            <person name="Wilkins M.J."/>
            <person name="Williams K.H."/>
            <person name="Banfield J.F."/>
        </authorList>
    </citation>
    <scope>NUCLEOTIDE SEQUENCE [LARGE SCALE GENOMIC DNA]</scope>
</reference>
<sequence length="596" mass="66338">MDERFDTGTVVGKKSDTHWGQVIKTPYAFGVVEVEDDEGKAQKAGMELIHSVTREVSEPVSSIQRLFSFIDSLWNPNIQTLLLCVPIGNTITVILRGTGVVYLKRDGHIARLRSREGTISGVVYPQDILFLSSKTCLNGISEEELFSFFDHMGVADIAEKLTLHLHKKNDTVGYAGLFVEVKGGLQEAFPTDEQEPVRKKLRWNPNAYHHALHVQGIKRRARAFWHTLRTVDIRITGILLVLFVVSISVGIVRERSGKKSTEVMKTIQEGQRLYDEGVALLDLNVIKSRERLVEAKQLVDKTKQTVSPKTKEGRMLVSLEKNIAEALPKATKEYEVAPELFFDASLLKAGSSISSFGLYEDTMAFLDTHSKTVFTLQLSTKNGQIVGGGGTLDGSETVAIHGDRVYVFTLAGIHVFNVQDKTVKPFVIKKAADWISIKAMTAFGGNIYLLDTGKSRIWKYVATASAFSDLREFLLPDFFPDLSKAANMVIDGSVWLGTTNGTVTRFTQGKEDSFVLKGVDPPFGNTVIVYTDDNCENVYVLDSQNQRVVVLEKDGMYKSQYKYPSTFVPKTIAASEKLGVLFFFSEGKLYTVNLKQ</sequence>
<evidence type="ECO:0000313" key="2">
    <source>
        <dbReference type="Proteomes" id="UP000034063"/>
    </source>
</evidence>
<dbReference type="Gene3D" id="2.120.10.30">
    <property type="entry name" value="TolB, C-terminal domain"/>
    <property type="match status" value="1"/>
</dbReference>
<dbReference type="AlphaFoldDB" id="A0A0G1HLI6"/>
<comment type="caution">
    <text evidence="1">The sequence shown here is derived from an EMBL/GenBank/DDBJ whole genome shotgun (WGS) entry which is preliminary data.</text>
</comment>
<dbReference type="InterPro" id="IPR011042">
    <property type="entry name" value="6-blade_b-propeller_TolB-like"/>
</dbReference>
<dbReference type="Proteomes" id="UP000034063">
    <property type="component" value="Unassembled WGS sequence"/>
</dbReference>
<dbReference type="SUPFAM" id="SSF63825">
    <property type="entry name" value="YWTD domain"/>
    <property type="match status" value="1"/>
</dbReference>
<gene>
    <name evidence="1" type="ORF">UW37_C0007G0029</name>
</gene>
<proteinExistence type="predicted"/>
<evidence type="ECO:0000313" key="1">
    <source>
        <dbReference type="EMBL" id="KKT47463.1"/>
    </source>
</evidence>
<accession>A0A0G1HLI6</accession>
<protein>
    <submittedName>
        <fullName evidence="1">Uncharacterized protein</fullName>
    </submittedName>
</protein>
<name>A0A0G1HLI6_9BACT</name>
<organism evidence="1 2">
    <name type="scientific">Candidatus Gottesmanbacteria bacterium GW2011_GWA2_44_17</name>
    <dbReference type="NCBI Taxonomy" id="1618444"/>
    <lineage>
        <taxon>Bacteria</taxon>
        <taxon>Candidatus Gottesmaniibacteriota</taxon>
    </lineage>
</organism>
<dbReference type="EMBL" id="LCIB01000007">
    <property type="protein sequence ID" value="KKT47463.1"/>
    <property type="molecule type" value="Genomic_DNA"/>
</dbReference>